<evidence type="ECO:0000256" key="5">
    <source>
        <dbReference type="SAM" id="MobiDB-lite"/>
    </source>
</evidence>
<dbReference type="PROSITE" id="PS00170">
    <property type="entry name" value="CSA_PPIASE_1"/>
    <property type="match status" value="1"/>
</dbReference>
<gene>
    <name evidence="7" type="primary">ppiB-1</name>
    <name evidence="7" type="ORF">GETHPA_28020</name>
</gene>
<comment type="similarity">
    <text evidence="1 4">Belongs to the cyclophilin-type PPIase family.</text>
</comment>
<organism evidence="7 8">
    <name type="scientific">Geothrix rubra</name>
    <dbReference type="NCBI Taxonomy" id="2927977"/>
    <lineage>
        <taxon>Bacteria</taxon>
        <taxon>Pseudomonadati</taxon>
        <taxon>Acidobacteriota</taxon>
        <taxon>Holophagae</taxon>
        <taxon>Holophagales</taxon>
        <taxon>Holophagaceae</taxon>
        <taxon>Geothrix</taxon>
    </lineage>
</organism>
<keyword evidence="4" id="KW-0732">Signal</keyword>
<dbReference type="Proteomes" id="UP001165089">
    <property type="component" value="Unassembled WGS sequence"/>
</dbReference>
<comment type="catalytic activity">
    <reaction evidence="4">
        <text>[protein]-peptidylproline (omega=180) = [protein]-peptidylproline (omega=0)</text>
        <dbReference type="Rhea" id="RHEA:16237"/>
        <dbReference type="Rhea" id="RHEA-COMP:10747"/>
        <dbReference type="Rhea" id="RHEA-COMP:10748"/>
        <dbReference type="ChEBI" id="CHEBI:83833"/>
        <dbReference type="ChEBI" id="CHEBI:83834"/>
        <dbReference type="EC" id="5.2.1.8"/>
    </reaction>
</comment>
<feature type="signal peptide" evidence="4">
    <location>
        <begin position="1"/>
        <end position="25"/>
    </location>
</feature>
<dbReference type="Gene3D" id="2.40.100.10">
    <property type="entry name" value="Cyclophilin-like"/>
    <property type="match status" value="1"/>
</dbReference>
<dbReference type="PRINTS" id="PR00153">
    <property type="entry name" value="CSAPPISMRASE"/>
</dbReference>
<dbReference type="PANTHER" id="PTHR43246">
    <property type="entry name" value="PEPTIDYL-PROLYL CIS-TRANS ISOMERASE CYP38, CHLOROPLASTIC"/>
    <property type="match status" value="1"/>
</dbReference>
<dbReference type="InterPro" id="IPR020892">
    <property type="entry name" value="Cyclophilin-type_PPIase_CS"/>
</dbReference>
<evidence type="ECO:0000259" key="6">
    <source>
        <dbReference type="PROSITE" id="PS50072"/>
    </source>
</evidence>
<dbReference type="PROSITE" id="PS50072">
    <property type="entry name" value="CSA_PPIASE_2"/>
    <property type="match status" value="1"/>
</dbReference>
<keyword evidence="2 4" id="KW-0697">Rotamase</keyword>
<evidence type="ECO:0000256" key="3">
    <source>
        <dbReference type="ARBA" id="ARBA00023235"/>
    </source>
</evidence>
<dbReference type="Pfam" id="PF00160">
    <property type="entry name" value="Pro_isomerase"/>
    <property type="match status" value="1"/>
</dbReference>
<accession>A0ABQ5Q9P0</accession>
<feature type="chain" id="PRO_5044949933" description="Peptidyl-prolyl cis-trans isomerase" evidence="4">
    <location>
        <begin position="26"/>
        <end position="210"/>
    </location>
</feature>
<name>A0ABQ5Q9P0_9BACT</name>
<evidence type="ECO:0000256" key="2">
    <source>
        <dbReference type="ARBA" id="ARBA00023110"/>
    </source>
</evidence>
<keyword evidence="8" id="KW-1185">Reference proteome</keyword>
<dbReference type="GO" id="GO:0016853">
    <property type="term" value="F:isomerase activity"/>
    <property type="evidence" value="ECO:0007669"/>
    <property type="project" value="UniProtKB-KW"/>
</dbReference>
<evidence type="ECO:0000256" key="1">
    <source>
        <dbReference type="ARBA" id="ARBA00007365"/>
    </source>
</evidence>
<keyword evidence="3 4" id="KW-0413">Isomerase</keyword>
<comment type="caution">
    <text evidence="7">The sequence shown here is derived from an EMBL/GenBank/DDBJ whole genome shotgun (WGS) entry which is preliminary data.</text>
</comment>
<dbReference type="InterPro" id="IPR002130">
    <property type="entry name" value="Cyclophilin-type_PPIase_dom"/>
</dbReference>
<dbReference type="EMBL" id="BSDD01000006">
    <property type="protein sequence ID" value="GLH71269.1"/>
    <property type="molecule type" value="Genomic_DNA"/>
</dbReference>
<evidence type="ECO:0000313" key="8">
    <source>
        <dbReference type="Proteomes" id="UP001165089"/>
    </source>
</evidence>
<evidence type="ECO:0000313" key="7">
    <source>
        <dbReference type="EMBL" id="GLH71269.1"/>
    </source>
</evidence>
<protein>
    <recommendedName>
        <fullName evidence="4">Peptidyl-prolyl cis-trans isomerase</fullName>
        <shortName evidence="4">PPIase</shortName>
        <ecNumber evidence="4">5.2.1.8</ecNumber>
    </recommendedName>
</protein>
<dbReference type="EC" id="5.2.1.8" evidence="4"/>
<reference evidence="7 8" key="1">
    <citation type="journal article" date="2023" name="Antonie Van Leeuwenhoek">
        <title>Mesoterricola silvestris gen. nov., sp. nov., Mesoterricola sediminis sp. nov., Geothrix oryzae sp. nov., Geothrix edaphica sp. nov., Geothrix rubra sp. nov., and Geothrix limicola sp. nov., six novel members of Acidobacteriota isolated from soils.</title>
        <authorList>
            <person name="Itoh H."/>
            <person name="Sugisawa Y."/>
            <person name="Mise K."/>
            <person name="Xu Z."/>
            <person name="Kuniyasu M."/>
            <person name="Ushijima N."/>
            <person name="Kawano K."/>
            <person name="Kobayashi E."/>
            <person name="Shiratori Y."/>
            <person name="Masuda Y."/>
            <person name="Senoo K."/>
        </authorList>
    </citation>
    <scope>NUCLEOTIDE SEQUENCE [LARGE SCALE GENOMIC DNA]</scope>
    <source>
        <strain evidence="7 8">Red803</strain>
    </source>
</reference>
<feature type="region of interest" description="Disordered" evidence="5">
    <location>
        <begin position="19"/>
        <end position="41"/>
    </location>
</feature>
<dbReference type="SUPFAM" id="SSF50891">
    <property type="entry name" value="Cyclophilin-like"/>
    <property type="match status" value="1"/>
</dbReference>
<proteinExistence type="inferred from homology"/>
<feature type="domain" description="PPIase cyclophilin-type" evidence="6">
    <location>
        <begin position="45"/>
        <end position="206"/>
    </location>
</feature>
<evidence type="ECO:0000256" key="4">
    <source>
        <dbReference type="RuleBase" id="RU363019"/>
    </source>
</evidence>
<comment type="function">
    <text evidence="4">PPIases accelerate the folding of proteins. It catalyzes the cis-trans isomerization of proline imidic peptide bonds in oligopeptides.</text>
</comment>
<dbReference type="InterPro" id="IPR029000">
    <property type="entry name" value="Cyclophilin-like_dom_sf"/>
</dbReference>
<sequence length="210" mass="22673">MFRSLILCSTLALAAQQPPAPPAQAAAPAPAPEPAPKVHPRVRIDTSYGPIVVELDPEAAPATVANFLQYVKDGFYKGTIFHRVIQGFMIQGGGLTESLDEKPTRGAVTNEAPQAFKAGLKNTRGTLAMARTDNPQSASSQFYINTVDNPALDFRDYTPEGYGYCVFGRVVSGMDVVDKIEKVHTEWRKGQSGVPQFPVFIKGATLLPPQ</sequence>
<dbReference type="InterPro" id="IPR044665">
    <property type="entry name" value="E_coli_cyclophilin_A-like"/>
</dbReference>